<feature type="region of interest" description="Disordered" evidence="1">
    <location>
        <begin position="1"/>
        <end position="23"/>
    </location>
</feature>
<dbReference type="RefSeq" id="WP_206727096.1">
    <property type="nucleotide sequence ID" value="NZ_CP071090.1"/>
</dbReference>
<reference evidence="2 3" key="1">
    <citation type="submission" date="2021-02" db="EMBL/GenBank/DDBJ databases">
        <title>De Novo genome assembly of isolated myxobacteria.</title>
        <authorList>
            <person name="Stevens D.C."/>
        </authorList>
    </citation>
    <scope>NUCLEOTIDE SEQUENCE [LARGE SCALE GENOMIC DNA]</scope>
    <source>
        <strain evidence="3">SCPEA02</strain>
    </source>
</reference>
<accession>A0ABX7P527</accession>
<proteinExistence type="predicted"/>
<protein>
    <submittedName>
        <fullName evidence="2">Uncharacterized protein</fullName>
    </submittedName>
</protein>
<dbReference type="Proteomes" id="UP000662747">
    <property type="component" value="Chromosome"/>
</dbReference>
<evidence type="ECO:0000313" key="2">
    <source>
        <dbReference type="EMBL" id="QSQ25541.1"/>
    </source>
</evidence>
<evidence type="ECO:0000313" key="3">
    <source>
        <dbReference type="Proteomes" id="UP000662747"/>
    </source>
</evidence>
<evidence type="ECO:0000256" key="1">
    <source>
        <dbReference type="SAM" id="MobiDB-lite"/>
    </source>
</evidence>
<organism evidence="2 3">
    <name type="scientific">Pyxidicoccus parkwayensis</name>
    <dbReference type="NCBI Taxonomy" id="2813578"/>
    <lineage>
        <taxon>Bacteria</taxon>
        <taxon>Pseudomonadati</taxon>
        <taxon>Myxococcota</taxon>
        <taxon>Myxococcia</taxon>
        <taxon>Myxococcales</taxon>
        <taxon>Cystobacterineae</taxon>
        <taxon>Myxococcaceae</taxon>
        <taxon>Pyxidicoccus</taxon>
    </lineage>
</organism>
<keyword evidence="3" id="KW-1185">Reference proteome</keyword>
<dbReference type="EMBL" id="CP071090">
    <property type="protein sequence ID" value="QSQ25541.1"/>
    <property type="molecule type" value="Genomic_DNA"/>
</dbReference>
<name>A0ABX7P527_9BACT</name>
<sequence length="45" mass="5013">MTQLSLIESEDSSTRDTTRPMHMCPAGTAMTGIHVKDNRFACAHY</sequence>
<gene>
    <name evidence="2" type="ORF">JY651_11655</name>
</gene>